<evidence type="ECO:0000259" key="6">
    <source>
        <dbReference type="Pfam" id="PF04357"/>
    </source>
</evidence>
<comment type="subcellular location">
    <subcellularLocation>
        <location evidence="1">Membrane</location>
        <topology evidence="1">Single-pass membrane protein</topology>
    </subcellularLocation>
</comment>
<sequence length="1750" mass="190814">MSTFFRRALYGLLGLLALVLVLVVAVVVVLQFPAGQDFVAHRAESYLRGKLKTEVRIGKFRTDFRHAINLDGVYLADQQRDTLLSVGHLGVDLDILALLHSQINVSNVELNDGRVRLTRTEPDSANNYDFIIDAFVDPNAPTDTTASKLKYDIGKLRLTNIYFTQNDQITGSDVRARLGELTVNMDEVDVDKSIYKVDNAALRRAYIAIVQTKTAPEVDNPGPTEPLTLQFGLNKATLDSVAFTYKNNPAAQFISTNIGLADITARNIDLRNERIDLTKLTLKNTRFAYAQNENVPVEERVVNPAEAVRKLDEAADKTKAATGQPLKWRVTLAQSDISGLDVAFDNFNQPKQRTRLPAMDYNHLHFSDLVLNTRDFSFSENRTTAKVDNLAGREQSGFLVNKWRADVVYDSVQIRLDSLDLITPHTRIRRTLAIGYESLAALGNSKNLPNLKIEGDLRNVRLGFRDILYLAPDLASTSPFNTGPNQSVLLNGQIAGRVGNFTVRNLEFVGLRNTVLRARRGRIQGLPNVDSRLYADLDIQQFSTTEADIRSLVPKGSIPTNISIPQSLAVSGTFRGRPTTLQFNTNLQLRSTYGDMAFSGNLGAAQANGRQPVVGTFATKGFDFGRLLKNPQLGRVTATGRINATGNLKDPGTLVGQVNANVQSARYNGYNYHGVVAKVDLDRNRYVISANSKNDPNLNLDLQAVVNLRDPRNPTYEVTSLNLRGANLTALGFYTGGDLRVQGNLNANLTGSSLNTLNGTFRGTNVVLVRDNQPFAFDTLSAKITQTATRAALDFTSNIVAAKLDGNVHLGDLAPELEQHLDRYFDLPGVRYVPSAADRHFTYAVQLKDGKLATKLVPGLKQISPFTLAGDYSRQAARLTANTSIPIIRYNNYRIDSLRLNVGSDASKLDYGLRMAQAAQDTTLKLRRPSIIGNVANNKVFTRAAILGDSSTHERLALAGTLQSLPVPGRRDQVIYQFSAAPEQVLNYQNWTAGPNNYVRYYPTGAVVADGLRLTNGRSSLALQSQNPAVPTSPLGVTFTNFELAELARIVQQQDSLVAGTLNGTARIDNLGTKRQAFTADATVNNLVFQKAAIGDIALRATNPAPSRYDVDARLTGGAAGSVGGSGNDVHLTGTYLASSATPLNFTVDANRLNLKLVEPFSVGQVRSATGFVHGQLSVTGAPATPQIRGTLTTSDDAGFTVPQLGSPFRLPNQDLTFDNRGIAFHNFTVLDSASNKAVANGYLLTKDFINYSFDMRATTNNFMAVRSTRANNELFYGRLVLDSDTRLTGPVSLIKVDTRVTVVEGSNLTVESPNATPTAVERAGVVEFIDKSAPLDTMLARKVALDTTKVDATGYDLTAVVTINDRTPFTIVIDPVSGDNLRVRAAGTLNTNIAPDGTITLSGRLDVARGQYHMSLYDLASRDFIIRRGSSITWDGDPYNADLNVTALYKVRAAPAELLAGQGTDDPTSNTLARNRLPFNVLLNVTDQISKPTIGFDITLPENQRGALSGQVEAKLAQLRQPTQNSEMSKQVFSLLVLGRFVAQNPFQTSSGEGVVASQLRGSASAVLTDQLNNITDKYLSGLGLDLGLTNQADYSSGEARSRTDLNVAVRRQLLNNRLTVRVGTDIALSGNTGTQTTTGQTPPSNLAGDVSLEYSLLADGRLRVRVFRQNAYEDIDGQIVRTGAGLVFQREYRDLADLFSKVPKSIKEERKENRKQEKVEKKAEQDSVQSQPTARVDTSRVKPTAKNR</sequence>
<feature type="domain" description="Translocation and assembly module TamB C-terminal" evidence="6">
    <location>
        <begin position="1228"/>
        <end position="1694"/>
    </location>
</feature>
<accession>A0A0U4C9R7</accession>
<dbReference type="KEGG" id="hyg:AUC43_07260"/>
<dbReference type="OrthoDB" id="9811276at2"/>
<evidence type="ECO:0000256" key="3">
    <source>
        <dbReference type="ARBA" id="ARBA00022989"/>
    </source>
</evidence>
<evidence type="ECO:0000256" key="2">
    <source>
        <dbReference type="ARBA" id="ARBA00022692"/>
    </source>
</evidence>
<feature type="region of interest" description="Disordered" evidence="5">
    <location>
        <begin position="1706"/>
        <end position="1750"/>
    </location>
</feature>
<gene>
    <name evidence="7" type="ORF">AUC43_07260</name>
</gene>
<evidence type="ECO:0000313" key="8">
    <source>
        <dbReference type="Proteomes" id="UP000059542"/>
    </source>
</evidence>
<dbReference type="GO" id="GO:0005886">
    <property type="term" value="C:plasma membrane"/>
    <property type="evidence" value="ECO:0007669"/>
    <property type="project" value="InterPro"/>
</dbReference>
<dbReference type="Pfam" id="PF04357">
    <property type="entry name" value="TamB"/>
    <property type="match status" value="1"/>
</dbReference>
<evidence type="ECO:0000256" key="5">
    <source>
        <dbReference type="SAM" id="MobiDB-lite"/>
    </source>
</evidence>
<dbReference type="PANTHER" id="PTHR30441">
    <property type="entry name" value="DUF748 DOMAIN-CONTAINING PROTEIN"/>
    <property type="match status" value="1"/>
</dbReference>
<evidence type="ECO:0000256" key="1">
    <source>
        <dbReference type="ARBA" id="ARBA00004167"/>
    </source>
</evidence>
<dbReference type="InterPro" id="IPR052894">
    <property type="entry name" value="AsmA-related"/>
</dbReference>
<name>A0A0U4C9R7_9BACT</name>
<evidence type="ECO:0000256" key="4">
    <source>
        <dbReference type="ARBA" id="ARBA00023136"/>
    </source>
</evidence>
<feature type="compositionally biased region" description="Basic and acidic residues" evidence="5">
    <location>
        <begin position="1707"/>
        <end position="1727"/>
    </location>
</feature>
<dbReference type="GO" id="GO:0090313">
    <property type="term" value="P:regulation of protein targeting to membrane"/>
    <property type="evidence" value="ECO:0007669"/>
    <property type="project" value="TreeGrafter"/>
</dbReference>
<keyword evidence="4" id="KW-0472">Membrane</keyword>
<dbReference type="InterPro" id="IPR007452">
    <property type="entry name" value="TamB_C"/>
</dbReference>
<reference evidence="7 8" key="1">
    <citation type="submission" date="2015-12" db="EMBL/GenBank/DDBJ databases">
        <authorList>
            <person name="Shamseldin A."/>
            <person name="Moawad H."/>
            <person name="Abd El-Rahim W.M."/>
            <person name="Sadowsky M.J."/>
        </authorList>
    </citation>
    <scope>NUCLEOTIDE SEQUENCE [LARGE SCALE GENOMIC DNA]</scope>
    <source>
        <strain evidence="7 8">DG5B</strain>
    </source>
</reference>
<keyword evidence="8" id="KW-1185">Reference proteome</keyword>
<protein>
    <recommendedName>
        <fullName evidence="6">Translocation and assembly module TamB C-terminal domain-containing protein</fullName>
    </recommendedName>
</protein>
<keyword evidence="3" id="KW-1133">Transmembrane helix</keyword>
<dbReference type="STRING" id="1411621.AUC43_07260"/>
<dbReference type="EMBL" id="CP013909">
    <property type="protein sequence ID" value="ALW84905.1"/>
    <property type="molecule type" value="Genomic_DNA"/>
</dbReference>
<dbReference type="GO" id="GO:0009306">
    <property type="term" value="P:protein secretion"/>
    <property type="evidence" value="ECO:0007669"/>
    <property type="project" value="InterPro"/>
</dbReference>
<dbReference type="PANTHER" id="PTHR30441:SF8">
    <property type="entry name" value="DUF748 DOMAIN-CONTAINING PROTEIN"/>
    <property type="match status" value="1"/>
</dbReference>
<evidence type="ECO:0000313" key="7">
    <source>
        <dbReference type="EMBL" id="ALW84905.1"/>
    </source>
</evidence>
<organism evidence="7 8">
    <name type="scientific">Hymenobacter sedentarius</name>
    <dbReference type="NCBI Taxonomy" id="1411621"/>
    <lineage>
        <taxon>Bacteria</taxon>
        <taxon>Pseudomonadati</taxon>
        <taxon>Bacteroidota</taxon>
        <taxon>Cytophagia</taxon>
        <taxon>Cytophagales</taxon>
        <taxon>Hymenobacteraceae</taxon>
        <taxon>Hymenobacter</taxon>
    </lineage>
</organism>
<keyword evidence="2" id="KW-0812">Transmembrane</keyword>
<dbReference type="Proteomes" id="UP000059542">
    <property type="component" value="Chromosome"/>
</dbReference>
<dbReference type="RefSeq" id="WP_068191464.1">
    <property type="nucleotide sequence ID" value="NZ_CP013909.1"/>
</dbReference>
<proteinExistence type="predicted"/>